<dbReference type="GO" id="GO:0005789">
    <property type="term" value="C:endoplasmic reticulum membrane"/>
    <property type="evidence" value="ECO:0007669"/>
    <property type="project" value="UniProtKB-SubCell"/>
</dbReference>
<comment type="subunit">
    <text evidence="3">Interacts with ERF2.</text>
</comment>
<feature type="domain" description="Golgin subfamily A member 7/ERF4" evidence="8">
    <location>
        <begin position="334"/>
        <end position="450"/>
    </location>
</feature>
<dbReference type="Proteomes" id="UP000002059">
    <property type="component" value="Partially assembled WGS sequence"/>
</dbReference>
<evidence type="ECO:0000256" key="6">
    <source>
        <dbReference type="ARBA" id="ARBA00023136"/>
    </source>
</evidence>
<dbReference type="HOGENOM" id="CLU_018540_3_1_1"/>
<evidence type="ECO:0000256" key="1">
    <source>
        <dbReference type="ARBA" id="ARBA00004406"/>
    </source>
</evidence>
<protein>
    <recommendedName>
        <fullName evidence="4">Ras modification protein ERF4</fullName>
    </recommendedName>
</protein>
<dbReference type="Pfam" id="PF10256">
    <property type="entry name" value="Erf4"/>
    <property type="match status" value="1"/>
</dbReference>
<feature type="compositionally biased region" description="Polar residues" evidence="7">
    <location>
        <begin position="205"/>
        <end position="222"/>
    </location>
</feature>
<dbReference type="eggNOG" id="ENOG502S30T">
    <property type="taxonomic scope" value="Eukaryota"/>
</dbReference>
<feature type="region of interest" description="Disordered" evidence="7">
    <location>
        <begin position="71"/>
        <end position="118"/>
    </location>
</feature>
<dbReference type="PANTHER" id="PTHR13254">
    <property type="entry name" value="GOLGI AUTOANTIGEN, GOLGIN SUBFAMILY A, 7"/>
    <property type="match status" value="1"/>
</dbReference>
<dbReference type="GO" id="GO:0006612">
    <property type="term" value="P:protein targeting to membrane"/>
    <property type="evidence" value="ECO:0007669"/>
    <property type="project" value="TreeGrafter"/>
</dbReference>
<feature type="region of interest" description="Disordered" evidence="7">
    <location>
        <begin position="139"/>
        <end position="303"/>
    </location>
</feature>
<evidence type="ECO:0000313" key="10">
    <source>
        <dbReference type="Proteomes" id="UP000002059"/>
    </source>
</evidence>
<keyword evidence="5" id="KW-0256">Endoplasmic reticulum</keyword>
<dbReference type="GO" id="GO:0031211">
    <property type="term" value="C:endoplasmic reticulum palmitoyltransferase complex"/>
    <property type="evidence" value="ECO:0007669"/>
    <property type="project" value="TreeGrafter"/>
</dbReference>
<dbReference type="RefSeq" id="XP_015700629.1">
    <property type="nucleotide sequence ID" value="XM_015846194.1"/>
</dbReference>
<feature type="region of interest" description="Disordered" evidence="7">
    <location>
        <begin position="1"/>
        <end position="53"/>
    </location>
</feature>
<feature type="compositionally biased region" description="Polar residues" evidence="7">
    <location>
        <begin position="266"/>
        <end position="280"/>
    </location>
</feature>
<comment type="subcellular location">
    <subcellularLocation>
        <location evidence="1">Endoplasmic reticulum membrane</location>
        <topology evidence="1">Peripheral membrane protein</topology>
    </subcellularLocation>
</comment>
<feature type="compositionally biased region" description="Low complexity" evidence="7">
    <location>
        <begin position="1"/>
        <end position="38"/>
    </location>
</feature>
<evidence type="ECO:0000256" key="7">
    <source>
        <dbReference type="SAM" id="MobiDB-lite"/>
    </source>
</evidence>
<dbReference type="OrthoDB" id="5377273at2759"/>
<evidence type="ECO:0000256" key="4">
    <source>
        <dbReference type="ARBA" id="ARBA00018463"/>
    </source>
</evidence>
<evidence type="ECO:0000259" key="8">
    <source>
        <dbReference type="Pfam" id="PF10256"/>
    </source>
</evidence>
<feature type="compositionally biased region" description="Gly residues" evidence="7">
    <location>
        <begin position="290"/>
        <end position="299"/>
    </location>
</feature>
<sequence length="489" mass="53335">MLPASSSVPATTSVPATSPSTPTNSTISSSSPTTTTASYAIHRPRNLSSRAAEEGPYTDIPLVPLFTANSSAASSLQPPERAYQPPPRRPANTPFHERRSSQGRSLFSTVRTSIRKPPSSRLWNPINYVPRTTIVTAPRPAPVSDTSPYIESQRDAYPLLTIPEQRRSRQQPSPTSLLVERSVADTESGRASIGLPPGHRRSGVWENSNMGRDSKQSGTQGQRDADHKNIRRPDPALLRTLDLPTQDSIKPHSPSGAHHDHPRHVPSQQSLRSQTFASFPSGNGNHSSGASGGGGGGAEGDVADELAWGPSHPCFPHMNPHVPITSPEYQNTRIIRIRRDWMVKGDLAPTFSNLYPEILDPLLPEQEFRTVIAKVNNELIATFDPCSARNWLDGTMGLVTGWVWDDLGLTGVKGRLNSIEKWLENWNQTVGVEEGVKIWSLRSTGYLSVDIQIPDPKVGIVESDGPLATDIIADTAGRNTEQHYLQPES</sequence>
<comment type="similarity">
    <text evidence="2">Belongs to the ERF4 family.</text>
</comment>
<reference evidence="9 10" key="1">
    <citation type="journal article" date="2011" name="PLoS Genet.">
        <title>Comparative genomic analysis of human fungal pathogens causing paracoccidioidomycosis.</title>
        <authorList>
            <person name="Desjardins C.A."/>
            <person name="Champion M.D."/>
            <person name="Holder J.W."/>
            <person name="Muszewska A."/>
            <person name="Goldberg J."/>
            <person name="Bailao A.M."/>
            <person name="Brigido M.M."/>
            <person name="Ferreira M.E."/>
            <person name="Garcia A.M."/>
            <person name="Grynberg M."/>
            <person name="Gujja S."/>
            <person name="Heiman D.I."/>
            <person name="Henn M.R."/>
            <person name="Kodira C.D."/>
            <person name="Leon-Narvaez H."/>
            <person name="Longo L.V."/>
            <person name="Ma L.J."/>
            <person name="Malavazi I."/>
            <person name="Matsuo A.L."/>
            <person name="Morais F.V."/>
            <person name="Pereira M."/>
            <person name="Rodriguez-Brito S."/>
            <person name="Sakthikumar S."/>
            <person name="Salem-Izacc S.M."/>
            <person name="Sykes S.M."/>
            <person name="Teixeira M.M."/>
            <person name="Vallejo M.C."/>
            <person name="Walter M.E."/>
            <person name="Yandava C."/>
            <person name="Young S."/>
            <person name="Zeng Q."/>
            <person name="Zucker J."/>
            <person name="Felipe M.S."/>
            <person name="Goldman G.H."/>
            <person name="Haas B.J."/>
            <person name="McEwen J.G."/>
            <person name="Nino-Vega G."/>
            <person name="Puccia R."/>
            <person name="San-Blas G."/>
            <person name="Soares C.M."/>
            <person name="Birren B.W."/>
            <person name="Cuomo C.A."/>
        </authorList>
    </citation>
    <scope>NUCLEOTIDE SEQUENCE [LARGE SCALE GENOMIC DNA]</scope>
    <source>
        <strain evidence="10">ATCC MYA-826 / Pb01</strain>
    </source>
</reference>
<dbReference type="AlphaFoldDB" id="C1H959"/>
<dbReference type="STRING" id="502779.C1H959"/>
<keyword evidence="10" id="KW-1185">Reference proteome</keyword>
<dbReference type="EMBL" id="KN294014">
    <property type="protein sequence ID" value="EEH36882.2"/>
    <property type="molecule type" value="Genomic_DNA"/>
</dbReference>
<dbReference type="KEGG" id="pbl:PAAG_07300"/>
<feature type="compositionally biased region" description="Polar residues" evidence="7">
    <location>
        <begin position="102"/>
        <end position="112"/>
    </location>
</feature>
<evidence type="ECO:0000313" key="9">
    <source>
        <dbReference type="EMBL" id="EEH36882.2"/>
    </source>
</evidence>
<dbReference type="VEuPathDB" id="FungiDB:PAAG_07300"/>
<dbReference type="InterPro" id="IPR019383">
    <property type="entry name" value="Golgin_A_7/ERF4"/>
</dbReference>
<dbReference type="InterPro" id="IPR051371">
    <property type="entry name" value="Ras_palmitoyltransferase"/>
</dbReference>
<organism evidence="9 10">
    <name type="scientific">Paracoccidioides lutzii (strain ATCC MYA-826 / Pb01)</name>
    <name type="common">Paracoccidioides brasiliensis</name>
    <dbReference type="NCBI Taxonomy" id="502779"/>
    <lineage>
        <taxon>Eukaryota</taxon>
        <taxon>Fungi</taxon>
        <taxon>Dikarya</taxon>
        <taxon>Ascomycota</taxon>
        <taxon>Pezizomycotina</taxon>
        <taxon>Eurotiomycetes</taxon>
        <taxon>Eurotiomycetidae</taxon>
        <taxon>Onygenales</taxon>
        <taxon>Ajellomycetaceae</taxon>
        <taxon>Paracoccidioides</taxon>
    </lineage>
</organism>
<keyword evidence="6" id="KW-0472">Membrane</keyword>
<proteinExistence type="inferred from homology"/>
<evidence type="ECO:0000256" key="2">
    <source>
        <dbReference type="ARBA" id="ARBA00007732"/>
    </source>
</evidence>
<dbReference type="GeneID" id="9094062"/>
<name>C1H959_PARBA</name>
<feature type="compositionally biased region" description="Basic and acidic residues" evidence="7">
    <location>
        <begin position="223"/>
        <end position="234"/>
    </location>
</feature>
<accession>C1H959</accession>
<dbReference type="OMA" id="LWNPINY"/>
<dbReference type="PANTHER" id="PTHR13254:SF0">
    <property type="entry name" value="GOLGIN SUBFAMILY A MEMBER 7_ERF4 DOMAIN-CONTAINING PROTEIN"/>
    <property type="match status" value="1"/>
</dbReference>
<evidence type="ECO:0000256" key="5">
    <source>
        <dbReference type="ARBA" id="ARBA00022824"/>
    </source>
</evidence>
<evidence type="ECO:0000256" key="3">
    <source>
        <dbReference type="ARBA" id="ARBA00011396"/>
    </source>
</evidence>
<gene>
    <name evidence="9" type="ORF">PAAG_07300</name>
</gene>